<dbReference type="GeneID" id="54484214"/>
<reference evidence="2" key="1">
    <citation type="journal article" date="2020" name="Stud. Mycol.">
        <title>101 Dothideomycetes genomes: a test case for predicting lifestyles and emergence of pathogens.</title>
        <authorList>
            <person name="Haridas S."/>
            <person name="Albert R."/>
            <person name="Binder M."/>
            <person name="Bloem J."/>
            <person name="Labutti K."/>
            <person name="Salamov A."/>
            <person name="Andreopoulos B."/>
            <person name="Baker S."/>
            <person name="Barry K."/>
            <person name="Bills G."/>
            <person name="Bluhm B."/>
            <person name="Cannon C."/>
            <person name="Castanera R."/>
            <person name="Culley D."/>
            <person name="Daum C."/>
            <person name="Ezra D."/>
            <person name="Gonzalez J."/>
            <person name="Henrissat B."/>
            <person name="Kuo A."/>
            <person name="Liang C."/>
            <person name="Lipzen A."/>
            <person name="Lutzoni F."/>
            <person name="Magnuson J."/>
            <person name="Mondo S."/>
            <person name="Nolan M."/>
            <person name="Ohm R."/>
            <person name="Pangilinan J."/>
            <person name="Park H.-J."/>
            <person name="Ramirez L."/>
            <person name="Alfaro M."/>
            <person name="Sun H."/>
            <person name="Tritt A."/>
            <person name="Yoshinaga Y."/>
            <person name="Zwiers L.-H."/>
            <person name="Turgeon B."/>
            <person name="Goodwin S."/>
            <person name="Spatafora J."/>
            <person name="Crous P."/>
            <person name="Grigoriev I."/>
        </authorList>
    </citation>
    <scope>NUCLEOTIDE SEQUENCE</scope>
    <source>
        <strain evidence="2">CBS 121739</strain>
    </source>
</reference>
<dbReference type="EMBL" id="ML996565">
    <property type="protein sequence ID" value="KAF2763410.1"/>
    <property type="molecule type" value="Genomic_DNA"/>
</dbReference>
<gene>
    <name evidence="2" type="ORF">EJ05DRAFT_472316</name>
</gene>
<evidence type="ECO:0000313" key="3">
    <source>
        <dbReference type="Proteomes" id="UP000799437"/>
    </source>
</evidence>
<keyword evidence="1" id="KW-0472">Membrane</keyword>
<keyword evidence="1" id="KW-1133">Transmembrane helix</keyword>
<accession>A0A6A6WMG6</accession>
<sequence>MSHSARQTLFLRYVLVFLSPPSIFTISTLSARTHSFSFTQNTIQAHLCLLLCAPLAASSLVSAYVVYKSHRSQRKNSSVDAALVLALDVIMGSVLLLTAVAGWFIMRAESMLHKSLDPRFEVWARWGVVPLVIAFCIHYFLAFASLENGVLLSASGGDIAFDSTAEFRNVLFADRKGTGGATPFLTFDWEKVPEKDPRVLIGWSSNSV</sequence>
<keyword evidence="1" id="KW-0812">Transmembrane</keyword>
<dbReference type="AlphaFoldDB" id="A0A6A6WMG6"/>
<dbReference type="RefSeq" id="XP_033605861.1">
    <property type="nucleotide sequence ID" value="XM_033743160.1"/>
</dbReference>
<feature type="transmembrane region" description="Helical" evidence="1">
    <location>
        <begin position="9"/>
        <end position="31"/>
    </location>
</feature>
<feature type="transmembrane region" description="Helical" evidence="1">
    <location>
        <begin position="126"/>
        <end position="146"/>
    </location>
</feature>
<proteinExistence type="predicted"/>
<feature type="transmembrane region" description="Helical" evidence="1">
    <location>
        <begin position="43"/>
        <end position="67"/>
    </location>
</feature>
<evidence type="ECO:0000313" key="2">
    <source>
        <dbReference type="EMBL" id="KAF2763410.1"/>
    </source>
</evidence>
<protein>
    <submittedName>
        <fullName evidence="2">Uncharacterized protein</fullName>
    </submittedName>
</protein>
<evidence type="ECO:0000256" key="1">
    <source>
        <dbReference type="SAM" id="Phobius"/>
    </source>
</evidence>
<name>A0A6A6WMG6_9PEZI</name>
<keyword evidence="3" id="KW-1185">Reference proteome</keyword>
<organism evidence="2 3">
    <name type="scientific">Pseudovirgaria hyperparasitica</name>
    <dbReference type="NCBI Taxonomy" id="470096"/>
    <lineage>
        <taxon>Eukaryota</taxon>
        <taxon>Fungi</taxon>
        <taxon>Dikarya</taxon>
        <taxon>Ascomycota</taxon>
        <taxon>Pezizomycotina</taxon>
        <taxon>Dothideomycetes</taxon>
        <taxon>Dothideomycetes incertae sedis</taxon>
        <taxon>Acrospermales</taxon>
        <taxon>Acrospermaceae</taxon>
        <taxon>Pseudovirgaria</taxon>
    </lineage>
</organism>
<feature type="transmembrane region" description="Helical" evidence="1">
    <location>
        <begin position="79"/>
        <end position="106"/>
    </location>
</feature>
<feature type="non-terminal residue" evidence="2">
    <location>
        <position position="208"/>
    </location>
</feature>
<dbReference type="Proteomes" id="UP000799437">
    <property type="component" value="Unassembled WGS sequence"/>
</dbReference>